<evidence type="ECO:0000256" key="1">
    <source>
        <dbReference type="SAM" id="Phobius"/>
    </source>
</evidence>
<sequence>MGEDTPITLLWQNKKPPIGSLWYNMVDKYGGYVRGAASYKEVIVSDMLGTLYLFVKVVATLLSLWFSLRKLHRWIRKRAKRKPPFKG</sequence>
<keyword evidence="3" id="KW-1185">Reference proteome</keyword>
<keyword evidence="1" id="KW-0812">Transmembrane</keyword>
<proteinExistence type="predicted"/>
<dbReference type="EMBL" id="SIRE01000015">
    <property type="protein sequence ID" value="TBL75997.1"/>
    <property type="molecule type" value="Genomic_DNA"/>
</dbReference>
<protein>
    <submittedName>
        <fullName evidence="2">Uncharacterized protein</fullName>
    </submittedName>
</protein>
<evidence type="ECO:0000313" key="3">
    <source>
        <dbReference type="Proteomes" id="UP000293142"/>
    </source>
</evidence>
<gene>
    <name evidence="2" type="ORF">EYB31_20790</name>
</gene>
<dbReference type="OrthoDB" id="9983895at2"/>
<reference evidence="2 3" key="1">
    <citation type="submission" date="2019-02" db="EMBL/GenBank/DDBJ databases">
        <title>Paenibacillus sp. nov., isolated from surface-sterilized tissue of Thalictrum simplex L.</title>
        <authorList>
            <person name="Tuo L."/>
        </authorList>
    </citation>
    <scope>NUCLEOTIDE SEQUENCE [LARGE SCALE GENOMIC DNA]</scope>
    <source>
        <strain evidence="2 3">N2SHLJ1</strain>
    </source>
</reference>
<evidence type="ECO:0000313" key="2">
    <source>
        <dbReference type="EMBL" id="TBL75997.1"/>
    </source>
</evidence>
<keyword evidence="1" id="KW-0472">Membrane</keyword>
<accession>A0A4Q9DLI4</accession>
<feature type="transmembrane region" description="Helical" evidence="1">
    <location>
        <begin position="49"/>
        <end position="68"/>
    </location>
</feature>
<comment type="caution">
    <text evidence="2">The sequence shown here is derived from an EMBL/GenBank/DDBJ whole genome shotgun (WGS) entry which is preliminary data.</text>
</comment>
<name>A0A4Q9DLI4_9BACL</name>
<dbReference type="AlphaFoldDB" id="A0A4Q9DLI4"/>
<dbReference type="Proteomes" id="UP000293142">
    <property type="component" value="Unassembled WGS sequence"/>
</dbReference>
<keyword evidence="1" id="KW-1133">Transmembrane helix</keyword>
<organism evidence="2 3">
    <name type="scientific">Paenibacillus thalictri</name>
    <dbReference type="NCBI Taxonomy" id="2527873"/>
    <lineage>
        <taxon>Bacteria</taxon>
        <taxon>Bacillati</taxon>
        <taxon>Bacillota</taxon>
        <taxon>Bacilli</taxon>
        <taxon>Bacillales</taxon>
        <taxon>Paenibacillaceae</taxon>
        <taxon>Paenibacillus</taxon>
    </lineage>
</organism>